<dbReference type="InterPro" id="IPR000821">
    <property type="entry name" value="Ala_racemase"/>
</dbReference>
<dbReference type="Gene3D" id="2.40.37.10">
    <property type="entry name" value="Lyase, Ornithine Decarboxylase, Chain A, domain 1"/>
    <property type="match status" value="1"/>
</dbReference>
<comment type="similarity">
    <text evidence="3 7">Belongs to the alanine racemase family.</text>
</comment>
<comment type="pathway">
    <text evidence="7">Amino-acid biosynthesis; D-alanine biosynthesis; D-alanine from L-alanine: step 1/1.</text>
</comment>
<dbReference type="Gene3D" id="3.20.20.10">
    <property type="entry name" value="Alanine racemase"/>
    <property type="match status" value="1"/>
</dbReference>
<accession>A0A7U7I832</accession>
<reference evidence="11 12" key="1">
    <citation type="submission" date="2020-08" db="EMBL/GenBank/DDBJ databases">
        <authorList>
            <person name="Criscuolo A."/>
        </authorList>
    </citation>
    <scope>NUCLEOTIDE SEQUENCE [LARGE SCALE GENOMIC DNA]</scope>
    <source>
        <strain evidence="11">CIP111764</strain>
    </source>
</reference>
<evidence type="ECO:0000256" key="9">
    <source>
        <dbReference type="PIRSR" id="PIRSR600821-52"/>
    </source>
</evidence>
<dbReference type="GO" id="GO:0008784">
    <property type="term" value="F:alanine racemase activity"/>
    <property type="evidence" value="ECO:0007669"/>
    <property type="project" value="UniProtKB-UniRule"/>
</dbReference>
<dbReference type="Pfam" id="PF00842">
    <property type="entry name" value="Ala_racemase_C"/>
    <property type="match status" value="1"/>
</dbReference>
<dbReference type="Proteomes" id="UP000583387">
    <property type="component" value="Unassembled WGS sequence"/>
</dbReference>
<evidence type="ECO:0000256" key="7">
    <source>
        <dbReference type="HAMAP-Rule" id="MF_01201"/>
    </source>
</evidence>
<dbReference type="NCBIfam" id="TIGR00492">
    <property type="entry name" value="alr"/>
    <property type="match status" value="1"/>
</dbReference>
<evidence type="ECO:0000256" key="8">
    <source>
        <dbReference type="PIRSR" id="PIRSR600821-50"/>
    </source>
</evidence>
<dbReference type="InterPro" id="IPR020622">
    <property type="entry name" value="Ala_racemase_pyridoxalP-BS"/>
</dbReference>
<organism evidence="11 12">
    <name type="scientific">Zestomonas carbonaria</name>
    <dbReference type="NCBI Taxonomy" id="2762745"/>
    <lineage>
        <taxon>Bacteria</taxon>
        <taxon>Pseudomonadati</taxon>
        <taxon>Pseudomonadota</taxon>
        <taxon>Gammaproteobacteria</taxon>
        <taxon>Pseudomonadales</taxon>
        <taxon>Pseudomonadaceae</taxon>
        <taxon>Zestomonas</taxon>
    </lineage>
</organism>
<feature type="binding site" evidence="7 9">
    <location>
        <position position="129"/>
    </location>
    <ligand>
        <name>substrate</name>
    </ligand>
</feature>
<gene>
    <name evidence="11" type="primary">dadX</name>
    <name evidence="11" type="ORF">PSEWESI4_00571</name>
</gene>
<feature type="binding site" evidence="7 9">
    <location>
        <position position="301"/>
    </location>
    <ligand>
        <name>substrate</name>
    </ligand>
</feature>
<dbReference type="EMBL" id="CAJFCI010000017">
    <property type="protein sequence ID" value="CAD5106311.1"/>
    <property type="molecule type" value="Genomic_DNA"/>
</dbReference>
<evidence type="ECO:0000259" key="10">
    <source>
        <dbReference type="SMART" id="SM01005"/>
    </source>
</evidence>
<dbReference type="InterPro" id="IPR009006">
    <property type="entry name" value="Ala_racemase/Decarboxylase_C"/>
</dbReference>
<evidence type="ECO:0000256" key="6">
    <source>
        <dbReference type="ARBA" id="ARBA00023235"/>
    </source>
</evidence>
<dbReference type="InterPro" id="IPR001608">
    <property type="entry name" value="Ala_racemase_N"/>
</dbReference>
<dbReference type="PRINTS" id="PR00992">
    <property type="entry name" value="ALARACEMASE"/>
</dbReference>
<keyword evidence="5 7" id="KW-0663">Pyridoxal phosphate</keyword>
<dbReference type="SMART" id="SM01005">
    <property type="entry name" value="Ala_racemase_C"/>
    <property type="match status" value="1"/>
</dbReference>
<comment type="cofactor">
    <cofactor evidence="2 7 8">
        <name>pyridoxal 5'-phosphate</name>
        <dbReference type="ChEBI" id="CHEBI:597326"/>
    </cofactor>
</comment>
<evidence type="ECO:0000256" key="3">
    <source>
        <dbReference type="ARBA" id="ARBA00007880"/>
    </source>
</evidence>
<evidence type="ECO:0000256" key="1">
    <source>
        <dbReference type="ARBA" id="ARBA00000316"/>
    </source>
</evidence>
<dbReference type="GO" id="GO:0030170">
    <property type="term" value="F:pyridoxal phosphate binding"/>
    <property type="evidence" value="ECO:0007669"/>
    <property type="project" value="UniProtKB-UniRule"/>
</dbReference>
<evidence type="ECO:0000313" key="11">
    <source>
        <dbReference type="EMBL" id="CAD5106311.1"/>
    </source>
</evidence>
<comment type="catalytic activity">
    <reaction evidence="1 7">
        <text>L-alanine = D-alanine</text>
        <dbReference type="Rhea" id="RHEA:20249"/>
        <dbReference type="ChEBI" id="CHEBI:57416"/>
        <dbReference type="ChEBI" id="CHEBI:57972"/>
        <dbReference type="EC" id="5.1.1.1"/>
    </reaction>
</comment>
<feature type="active site" description="Proton acceptor; specific for L-alanine" evidence="7">
    <location>
        <position position="253"/>
    </location>
</feature>
<evidence type="ECO:0000313" key="12">
    <source>
        <dbReference type="Proteomes" id="UP000583387"/>
    </source>
</evidence>
<evidence type="ECO:0000256" key="2">
    <source>
        <dbReference type="ARBA" id="ARBA00001933"/>
    </source>
</evidence>
<dbReference type="PROSITE" id="PS00395">
    <property type="entry name" value="ALANINE_RACEMASE"/>
    <property type="match status" value="1"/>
</dbReference>
<dbReference type="PANTHER" id="PTHR30511:SF0">
    <property type="entry name" value="ALANINE RACEMASE, CATABOLIC-RELATED"/>
    <property type="match status" value="1"/>
</dbReference>
<dbReference type="GO" id="GO:0030632">
    <property type="term" value="P:D-alanine biosynthetic process"/>
    <property type="evidence" value="ECO:0007669"/>
    <property type="project" value="UniProtKB-UniRule"/>
</dbReference>
<dbReference type="EC" id="5.1.1.1" evidence="4 7"/>
<proteinExistence type="inferred from homology"/>
<name>A0A7U7I832_9GAMM</name>
<dbReference type="CDD" id="cd06827">
    <property type="entry name" value="PLPDE_III_AR_proteobact"/>
    <property type="match status" value="1"/>
</dbReference>
<dbReference type="Pfam" id="PF01168">
    <property type="entry name" value="Ala_racemase_N"/>
    <property type="match status" value="1"/>
</dbReference>
<dbReference type="InterPro" id="IPR029066">
    <property type="entry name" value="PLP-binding_barrel"/>
</dbReference>
<dbReference type="InterPro" id="IPR011079">
    <property type="entry name" value="Ala_racemase_C"/>
</dbReference>
<protein>
    <recommendedName>
        <fullName evidence="4 7">Alanine racemase</fullName>
        <ecNumber evidence="4 7">5.1.1.1</ecNumber>
    </recommendedName>
</protein>
<dbReference type="FunFam" id="2.40.37.10:FF:000002">
    <property type="entry name" value="Alanine racemase"/>
    <property type="match status" value="1"/>
</dbReference>
<dbReference type="PANTHER" id="PTHR30511">
    <property type="entry name" value="ALANINE RACEMASE"/>
    <property type="match status" value="1"/>
</dbReference>
<comment type="caution">
    <text evidence="11">The sequence shown here is derived from an EMBL/GenBank/DDBJ whole genome shotgun (WGS) entry which is preliminary data.</text>
</comment>
<dbReference type="GO" id="GO:0005829">
    <property type="term" value="C:cytosol"/>
    <property type="evidence" value="ECO:0007669"/>
    <property type="project" value="TreeGrafter"/>
</dbReference>
<dbReference type="SUPFAM" id="SSF51419">
    <property type="entry name" value="PLP-binding barrel"/>
    <property type="match status" value="1"/>
</dbReference>
<comment type="function">
    <text evidence="7">Catalyzes the interconversion of L-alanine and D-alanine. May also act on other amino acids.</text>
</comment>
<feature type="active site" description="Proton acceptor; specific for D-alanine" evidence="7">
    <location>
        <position position="33"/>
    </location>
</feature>
<dbReference type="AlphaFoldDB" id="A0A7U7I832"/>
<dbReference type="UniPathway" id="UPA00042">
    <property type="reaction ID" value="UER00497"/>
</dbReference>
<evidence type="ECO:0000256" key="5">
    <source>
        <dbReference type="ARBA" id="ARBA00022898"/>
    </source>
</evidence>
<dbReference type="RefSeq" id="WP_187669677.1">
    <property type="nucleotide sequence ID" value="NZ_CAJFCI010000017.1"/>
</dbReference>
<dbReference type="FunFam" id="3.20.20.10:FF:000002">
    <property type="entry name" value="Alanine racemase"/>
    <property type="match status" value="1"/>
</dbReference>
<feature type="domain" description="Alanine racemase C-terminal" evidence="10">
    <location>
        <begin position="232"/>
        <end position="355"/>
    </location>
</feature>
<sequence length="355" mass="39041">MRPARALIDLEALRHNYRLAREVSGAKALAVVKADAYGHGAVHCAEALQGEADGFAVACIEEALQLREAGIQRPILLLEGFFEASELELIDRHDLWCVVHSLWQLEAIEQARLARPLTVWLKLDSGMHRVGLHPEDYQAAYRRLEASGKVARIVLMSHFARADELDCPRSEEQLAAFRLASRGLNAEVSLRNSPAVLGWPKIPSDWVRPGIMLYGATPFEQAHPLANRLQPVMTLESKIICVRELPAGEPVGYGARFVSERTTRVGVVAMGYADGYPRHAPTGTPVAIDGQASRIIGRVSMDMLTVDLTDLPQAGLGSRVELWGKQVLASDVAACAGTIPYQIFCNLRRVPLRYV</sequence>
<dbReference type="HAMAP" id="MF_01201">
    <property type="entry name" value="Ala_racemase"/>
    <property type="match status" value="1"/>
</dbReference>
<keyword evidence="12" id="KW-1185">Reference proteome</keyword>
<evidence type="ECO:0000256" key="4">
    <source>
        <dbReference type="ARBA" id="ARBA00013089"/>
    </source>
</evidence>
<feature type="modified residue" description="N6-(pyridoxal phosphate)lysine" evidence="7 8">
    <location>
        <position position="33"/>
    </location>
</feature>
<keyword evidence="6 7" id="KW-0413">Isomerase</keyword>
<dbReference type="SUPFAM" id="SSF50621">
    <property type="entry name" value="Alanine racemase C-terminal domain-like"/>
    <property type="match status" value="1"/>
</dbReference>